<dbReference type="GO" id="GO:0046872">
    <property type="term" value="F:metal ion binding"/>
    <property type="evidence" value="ECO:0007669"/>
    <property type="project" value="UniProtKB-KW"/>
</dbReference>
<dbReference type="PANTHER" id="PTHR43859:SF4">
    <property type="entry name" value="BUTANOATE--COA LIGASE AAE1-RELATED"/>
    <property type="match status" value="1"/>
</dbReference>
<evidence type="ECO:0000256" key="5">
    <source>
        <dbReference type="ARBA" id="ARBA00022723"/>
    </source>
</evidence>
<keyword evidence="8" id="KW-0443">Lipid metabolism</keyword>
<evidence type="ECO:0000256" key="10">
    <source>
        <dbReference type="ARBA" id="ARBA00066616"/>
    </source>
</evidence>
<gene>
    <name evidence="14" type="ORF">FAP39_12340</name>
</gene>
<dbReference type="Proteomes" id="UP000306575">
    <property type="component" value="Unassembled WGS sequence"/>
</dbReference>
<keyword evidence="6" id="KW-0276">Fatty acid metabolism</keyword>
<dbReference type="InterPro" id="IPR025110">
    <property type="entry name" value="AMP-bd_C"/>
</dbReference>
<dbReference type="EC" id="6.2.1.44" evidence="10"/>
<evidence type="ECO:0000256" key="1">
    <source>
        <dbReference type="ARBA" id="ARBA00001946"/>
    </source>
</evidence>
<dbReference type="FunFam" id="3.30.300.30:FF:000008">
    <property type="entry name" value="2,3-dihydroxybenzoate-AMP ligase"/>
    <property type="match status" value="1"/>
</dbReference>
<comment type="caution">
    <text evidence="14">The sequence shown here is derived from an EMBL/GenBank/DDBJ whole genome shotgun (WGS) entry which is preliminary data.</text>
</comment>
<dbReference type="SUPFAM" id="SSF56801">
    <property type="entry name" value="Acetyl-CoA synthetase-like"/>
    <property type="match status" value="1"/>
</dbReference>
<keyword evidence="7" id="KW-0460">Magnesium</keyword>
<comment type="catalytic activity">
    <reaction evidence="9">
        <text>3-(methylsulfanyl)propanoate + ATP + CoA = 3-(methylsulfanyl)propanoyl-CoA + AMP + diphosphate</text>
        <dbReference type="Rhea" id="RHEA:43052"/>
        <dbReference type="ChEBI" id="CHEBI:30616"/>
        <dbReference type="ChEBI" id="CHEBI:33019"/>
        <dbReference type="ChEBI" id="CHEBI:49016"/>
        <dbReference type="ChEBI" id="CHEBI:57287"/>
        <dbReference type="ChEBI" id="CHEBI:82815"/>
        <dbReference type="ChEBI" id="CHEBI:456215"/>
        <dbReference type="EC" id="6.2.1.44"/>
    </reaction>
    <physiologicalReaction direction="left-to-right" evidence="9">
        <dbReference type="Rhea" id="RHEA:43053"/>
    </physiologicalReaction>
</comment>
<accession>A0A4U7N0T2</accession>
<dbReference type="NCBIfam" id="NF004837">
    <property type="entry name" value="PRK06187.1"/>
    <property type="match status" value="1"/>
</dbReference>
<evidence type="ECO:0000313" key="14">
    <source>
        <dbReference type="EMBL" id="TKZ19220.1"/>
    </source>
</evidence>
<comment type="cofactor">
    <cofactor evidence="1">
        <name>Mg(2+)</name>
        <dbReference type="ChEBI" id="CHEBI:18420"/>
    </cofactor>
</comment>
<dbReference type="InterPro" id="IPR042099">
    <property type="entry name" value="ANL_N_sf"/>
</dbReference>
<reference evidence="14 15" key="1">
    <citation type="submission" date="2019-04" db="EMBL/GenBank/DDBJ databases">
        <title>Genome sequence of Pelagicola litoralis CL-ES2.</title>
        <authorList>
            <person name="Cao J."/>
        </authorList>
    </citation>
    <scope>NUCLEOTIDE SEQUENCE [LARGE SCALE GENOMIC DNA]</scope>
    <source>
        <strain evidence="14 15">CL-ES2</strain>
    </source>
</reference>
<name>A0A4U7N0T2_9RHOB</name>
<evidence type="ECO:0000259" key="13">
    <source>
        <dbReference type="Pfam" id="PF13193"/>
    </source>
</evidence>
<dbReference type="Gene3D" id="3.30.300.30">
    <property type="match status" value="1"/>
</dbReference>
<dbReference type="Pfam" id="PF13193">
    <property type="entry name" value="AMP-binding_C"/>
    <property type="match status" value="1"/>
</dbReference>
<dbReference type="Pfam" id="PF00501">
    <property type="entry name" value="AMP-binding"/>
    <property type="match status" value="1"/>
</dbReference>
<proteinExistence type="inferred from homology"/>
<dbReference type="InterPro" id="IPR000873">
    <property type="entry name" value="AMP-dep_synth/lig_dom"/>
</dbReference>
<dbReference type="RefSeq" id="WP_138016708.1">
    <property type="nucleotide sequence ID" value="NZ_SULI01000015.1"/>
</dbReference>
<dbReference type="EMBL" id="SULI01000015">
    <property type="protein sequence ID" value="TKZ19220.1"/>
    <property type="molecule type" value="Genomic_DNA"/>
</dbReference>
<evidence type="ECO:0000256" key="2">
    <source>
        <dbReference type="ARBA" id="ARBA00006432"/>
    </source>
</evidence>
<dbReference type="InterPro" id="IPR020845">
    <property type="entry name" value="AMP-binding_CS"/>
</dbReference>
<dbReference type="GO" id="GO:0006631">
    <property type="term" value="P:fatty acid metabolic process"/>
    <property type="evidence" value="ECO:0007669"/>
    <property type="project" value="UniProtKB-KW"/>
</dbReference>
<comment type="similarity">
    <text evidence="2">Belongs to the ATP-dependent AMP-binding enzyme family.</text>
</comment>
<keyword evidence="5" id="KW-0479">Metal-binding</keyword>
<evidence type="ECO:0000256" key="7">
    <source>
        <dbReference type="ARBA" id="ARBA00022842"/>
    </source>
</evidence>
<keyword evidence="4 14" id="KW-0436">Ligase</keyword>
<dbReference type="PANTHER" id="PTHR43859">
    <property type="entry name" value="ACYL-ACTIVATING ENZYME"/>
    <property type="match status" value="1"/>
</dbReference>
<evidence type="ECO:0000256" key="8">
    <source>
        <dbReference type="ARBA" id="ARBA00023098"/>
    </source>
</evidence>
<evidence type="ECO:0000256" key="6">
    <source>
        <dbReference type="ARBA" id="ARBA00022832"/>
    </source>
</evidence>
<evidence type="ECO:0000256" key="11">
    <source>
        <dbReference type="ARBA" id="ARBA00067668"/>
    </source>
</evidence>
<sequence>MFGSMMMRPLKIADILTFAAEVHPHGEIVSVRTEGDVHRTTYAQTAKRVACLAHGLAAQGAKMGDRVATLAWNGYRHFELYYAISGMGAVCHTINPRLSAEQMTYIITHAEDTMLFVDLTFVPLVQSLRNQWPAGLQIVVMTDRAHMPQDVEALCYEDLLAGQSEHFDWPDFPEETAAGLCYTSGTTGNPKGTLYTHRSTVLHAMMVGLSLPSALQPGRKILPVVPLFHVNAWGLPYAAPLTGASLIFPGAALDGESLFRLMDAEGVFSAWGVPTVWLGLQGEITKQGRLPNGLKDMVVGGSAASASMIEAFEQAGVNVCHAWGMTEMSPVGTQGNLPVHLEHLPIKERVAIKSKQGRRIFGVDLKIVDEDGTALAHDGIAAGELFVRGNTITSGYYRNEDADAQAFDNEGWFGTGDVASIDANGFLTITDRAKDLIKSGGEWISSLDLENAVMAHPQVANCAVIAVPHPKWDERPLLIVVPSGSGKPDVAELMALLEEHFAKWQLPDDVVFVDELPLTATGKVSKLTLRKAYAEGTSPDA</sequence>
<organism evidence="14 15">
    <name type="scientific">Shimia litoralis</name>
    <dbReference type="NCBI Taxonomy" id="420403"/>
    <lineage>
        <taxon>Bacteria</taxon>
        <taxon>Pseudomonadati</taxon>
        <taxon>Pseudomonadota</taxon>
        <taxon>Alphaproteobacteria</taxon>
        <taxon>Rhodobacterales</taxon>
        <taxon>Roseobacteraceae</taxon>
    </lineage>
</organism>
<dbReference type="PROSITE" id="PS00455">
    <property type="entry name" value="AMP_BINDING"/>
    <property type="match status" value="1"/>
</dbReference>
<dbReference type="AlphaFoldDB" id="A0A4U7N0T2"/>
<dbReference type="CDD" id="cd12119">
    <property type="entry name" value="ttLC_FACS_AlkK_like"/>
    <property type="match status" value="1"/>
</dbReference>
<dbReference type="InterPro" id="IPR045851">
    <property type="entry name" value="AMP-bd_C_sf"/>
</dbReference>
<evidence type="ECO:0000259" key="12">
    <source>
        <dbReference type="Pfam" id="PF00501"/>
    </source>
</evidence>
<dbReference type="GO" id="GO:0016874">
    <property type="term" value="F:ligase activity"/>
    <property type="evidence" value="ECO:0007669"/>
    <property type="project" value="UniProtKB-KW"/>
</dbReference>
<dbReference type="Gene3D" id="3.40.50.12780">
    <property type="entry name" value="N-terminal domain of ligase-like"/>
    <property type="match status" value="1"/>
</dbReference>
<feature type="domain" description="AMP-binding enzyme C-terminal" evidence="13">
    <location>
        <begin position="449"/>
        <end position="523"/>
    </location>
</feature>
<keyword evidence="15" id="KW-1185">Reference proteome</keyword>
<evidence type="ECO:0000256" key="4">
    <source>
        <dbReference type="ARBA" id="ARBA00022598"/>
    </source>
</evidence>
<protein>
    <recommendedName>
        <fullName evidence="11">3-methylmercaptopropionyl-CoA ligase</fullName>
        <ecNumber evidence="10">6.2.1.44</ecNumber>
    </recommendedName>
</protein>
<dbReference type="OrthoDB" id="9803968at2"/>
<evidence type="ECO:0000256" key="3">
    <source>
        <dbReference type="ARBA" id="ARBA00011738"/>
    </source>
</evidence>
<feature type="domain" description="AMP-dependent synthetase/ligase" evidence="12">
    <location>
        <begin position="20"/>
        <end position="397"/>
    </location>
</feature>
<evidence type="ECO:0000313" key="15">
    <source>
        <dbReference type="Proteomes" id="UP000306575"/>
    </source>
</evidence>
<comment type="subunit">
    <text evidence="3">Homodimer.</text>
</comment>
<evidence type="ECO:0000256" key="9">
    <source>
        <dbReference type="ARBA" id="ARBA00051915"/>
    </source>
</evidence>